<accession>A0ABV2B2R6</accession>
<dbReference type="SMART" id="SM00961">
    <property type="entry name" value="RuBisCO_small"/>
    <property type="match status" value="1"/>
</dbReference>
<comment type="function">
    <text evidence="4">RuBisCO catalyzes two reactions: the carboxylation of D-ribulose 1,5-bisphosphate, the primary event in carbon dioxide fixation, as well as the oxidative fragmentation of the pentose substrate. Both reactions occur simultaneously and in competition at the same active site. Although the small subunit is not catalytic it is essential for maximal activity.</text>
</comment>
<comment type="subunit">
    <text evidence="3 4">Heterohexadecamer of 8 large and 8 small subunits.</text>
</comment>
<dbReference type="PANTHER" id="PTHR31262:SF23">
    <property type="entry name" value="RIBULOSE BISPHOSPHATE CARBOXYLASE SMALL SUBUNIT"/>
    <property type="match status" value="1"/>
</dbReference>
<evidence type="ECO:0000256" key="1">
    <source>
        <dbReference type="ARBA" id="ARBA00022567"/>
    </source>
</evidence>
<dbReference type="Pfam" id="PF00101">
    <property type="entry name" value="RuBisCO_small"/>
    <property type="match status" value="1"/>
</dbReference>
<dbReference type="EMBL" id="APND01000004">
    <property type="protein sequence ID" value="MES1930181.1"/>
    <property type="molecule type" value="Genomic_DNA"/>
</dbReference>
<dbReference type="RefSeq" id="WP_353112151.1">
    <property type="nucleotide sequence ID" value="NZ_APND01000004.1"/>
</dbReference>
<gene>
    <name evidence="4" type="primary">cbbS</name>
    <name evidence="6" type="ORF">SADO_13038</name>
</gene>
<feature type="domain" description="Ribulose bisphosphate carboxylase small subunit" evidence="5">
    <location>
        <begin position="4"/>
        <end position="103"/>
    </location>
</feature>
<dbReference type="CDD" id="cd03527">
    <property type="entry name" value="RuBisCO_small"/>
    <property type="match status" value="1"/>
</dbReference>
<dbReference type="HAMAP" id="MF_00859">
    <property type="entry name" value="RuBisCO_S_bact"/>
    <property type="match status" value="1"/>
</dbReference>
<dbReference type="SUPFAM" id="SSF55239">
    <property type="entry name" value="RuBisCO, small subunit"/>
    <property type="match status" value="1"/>
</dbReference>
<dbReference type="PANTHER" id="PTHR31262">
    <property type="entry name" value="RIBULOSE BISPHOSPHATE CARBOXYLASE SMALL CHAIN 1, CHLOROPLASTIC"/>
    <property type="match status" value="1"/>
</dbReference>
<keyword evidence="7" id="KW-1185">Reference proteome</keyword>
<dbReference type="Gene3D" id="3.30.190.10">
    <property type="entry name" value="Ribulose bisphosphate carboxylase, small subunit"/>
    <property type="match status" value="1"/>
</dbReference>
<evidence type="ECO:0000256" key="4">
    <source>
        <dbReference type="HAMAP-Rule" id="MF_00859"/>
    </source>
</evidence>
<dbReference type="Proteomes" id="UP001460888">
    <property type="component" value="Unassembled WGS sequence"/>
</dbReference>
<evidence type="ECO:0000256" key="2">
    <source>
        <dbReference type="ARBA" id="ARBA00023300"/>
    </source>
</evidence>
<comment type="miscellaneous">
    <text evidence="4">The basic functional RuBisCO is composed of a large chain homodimer in a 'head-to-tail' conformation. In form I RuBisCO this homodimer is arranged in a barrel-like tetramer with the small subunits forming a tetrameric 'cap' on each end of the 'barrel'.</text>
</comment>
<dbReference type="InterPro" id="IPR000894">
    <property type="entry name" value="RuBisCO_ssu_dom"/>
</dbReference>
<reference evidence="6 7" key="1">
    <citation type="submission" date="2013-03" db="EMBL/GenBank/DDBJ databases">
        <title>Salinisphaera dokdonensis CL-ES53 Genome Sequencing.</title>
        <authorList>
            <person name="Li C."/>
            <person name="Lai Q."/>
            <person name="Shao Z."/>
        </authorList>
    </citation>
    <scope>NUCLEOTIDE SEQUENCE [LARGE SCALE GENOMIC DNA]</scope>
    <source>
        <strain evidence="6 7">CL-ES53</strain>
    </source>
</reference>
<keyword evidence="2 4" id="KW-0120">Carbon dioxide fixation</keyword>
<name>A0ABV2B2R6_9GAMM</name>
<evidence type="ECO:0000313" key="6">
    <source>
        <dbReference type="EMBL" id="MES1930181.1"/>
    </source>
</evidence>
<keyword evidence="1 4" id="KW-0113">Calvin cycle</keyword>
<comment type="similarity">
    <text evidence="4">Belongs to the RuBisCO small chain family.</text>
</comment>
<comment type="caution">
    <text evidence="6">The sequence shown here is derived from an EMBL/GenBank/DDBJ whole genome shotgun (WGS) entry which is preliminary data.</text>
</comment>
<evidence type="ECO:0000256" key="3">
    <source>
        <dbReference type="ARBA" id="ARBA00038826"/>
    </source>
</evidence>
<organism evidence="6 7">
    <name type="scientific">Salinisphaera dokdonensis CL-ES53</name>
    <dbReference type="NCBI Taxonomy" id="1304272"/>
    <lineage>
        <taxon>Bacteria</taxon>
        <taxon>Pseudomonadati</taxon>
        <taxon>Pseudomonadota</taxon>
        <taxon>Gammaproteobacteria</taxon>
        <taxon>Salinisphaerales</taxon>
        <taxon>Salinisphaeraceae</taxon>
        <taxon>Salinisphaera</taxon>
    </lineage>
</organism>
<proteinExistence type="inferred from homology"/>
<sequence length="138" mass="16573">MRLTQGTFSFLPDLTDEQIKKQVKYCLDNGWAVNLEYTDDPHPRNTYWEMYGQPMFDLKDPAGLMMDLEECRKTFPNHYIRLTAFDSTHQWETPRLSFIVNRPPEEPGFQVTRQEWEGRKIRYTIHSYATDKPESQRY</sequence>
<evidence type="ECO:0000259" key="5">
    <source>
        <dbReference type="SMART" id="SM00961"/>
    </source>
</evidence>
<evidence type="ECO:0000313" key="7">
    <source>
        <dbReference type="Proteomes" id="UP001460888"/>
    </source>
</evidence>
<dbReference type="InterPro" id="IPR024681">
    <property type="entry name" value="RuBisCO_ssu"/>
</dbReference>
<protein>
    <recommendedName>
        <fullName evidence="4">Ribulose bisphosphate carboxylase small subunit</fullName>
        <shortName evidence="4">RuBisCO small subunit</shortName>
    </recommendedName>
</protein>
<dbReference type="InterPro" id="IPR036385">
    <property type="entry name" value="RuBisCO_ssu_sf"/>
</dbReference>